<sequence>MAIRAIRDAGPTAKRERFVAGLLSAAAADDMAVLDTSMKEGAINHATAQGDTALHYAYYTGQQNAIDNLRAYGADQNLRNNEGLTPRDMAELKVTEEYLRQGVRCLSSDGFWQARDDGLLIYHRLRESPGRIYNPAVVRQVLEPDRRRELLILAIKVGKAGSQEKLAEALDAFGDKTMAEDYLNAGSPALQQAAQRWAHLHNYKIFRTPGAVNTVWGRF</sequence>
<name>A0ABW6NGY5_9NOCA</name>
<dbReference type="PROSITE" id="PS50088">
    <property type="entry name" value="ANK_REPEAT"/>
    <property type="match status" value="1"/>
</dbReference>
<dbReference type="InterPro" id="IPR002110">
    <property type="entry name" value="Ankyrin_rpt"/>
</dbReference>
<organism evidence="2 3">
    <name type="scientific">Nocardia africana</name>
    <dbReference type="NCBI Taxonomy" id="134964"/>
    <lineage>
        <taxon>Bacteria</taxon>
        <taxon>Bacillati</taxon>
        <taxon>Actinomycetota</taxon>
        <taxon>Actinomycetes</taxon>
        <taxon>Mycobacteriales</taxon>
        <taxon>Nocardiaceae</taxon>
        <taxon>Nocardia</taxon>
    </lineage>
</organism>
<feature type="repeat" description="ANK" evidence="1">
    <location>
        <begin position="49"/>
        <end position="81"/>
    </location>
</feature>
<evidence type="ECO:0000313" key="2">
    <source>
        <dbReference type="EMBL" id="MFF0454422.1"/>
    </source>
</evidence>
<keyword evidence="3" id="KW-1185">Reference proteome</keyword>
<dbReference type="PROSITE" id="PS50297">
    <property type="entry name" value="ANK_REP_REGION"/>
    <property type="match status" value="1"/>
</dbReference>
<dbReference type="EMBL" id="JBIALX010000005">
    <property type="protein sequence ID" value="MFF0454422.1"/>
    <property type="molecule type" value="Genomic_DNA"/>
</dbReference>
<accession>A0ABW6NGY5</accession>
<evidence type="ECO:0008006" key="4">
    <source>
        <dbReference type="Google" id="ProtNLM"/>
    </source>
</evidence>
<dbReference type="Proteomes" id="UP001601521">
    <property type="component" value="Unassembled WGS sequence"/>
</dbReference>
<protein>
    <recommendedName>
        <fullName evidence="4">Ankyrin repeat domain-containing protein</fullName>
    </recommendedName>
</protein>
<dbReference type="Gene3D" id="1.25.40.20">
    <property type="entry name" value="Ankyrin repeat-containing domain"/>
    <property type="match status" value="1"/>
</dbReference>
<dbReference type="RefSeq" id="WP_387251303.1">
    <property type="nucleotide sequence ID" value="NZ_JBIALX010000005.1"/>
</dbReference>
<reference evidence="2 3" key="1">
    <citation type="submission" date="2024-10" db="EMBL/GenBank/DDBJ databases">
        <title>The Natural Products Discovery Center: Release of the First 8490 Sequenced Strains for Exploring Actinobacteria Biosynthetic Diversity.</title>
        <authorList>
            <person name="Kalkreuter E."/>
            <person name="Kautsar S.A."/>
            <person name="Yang D."/>
            <person name="Bader C.D."/>
            <person name="Teijaro C.N."/>
            <person name="Fluegel L."/>
            <person name="Davis C.M."/>
            <person name="Simpson J.R."/>
            <person name="Lauterbach L."/>
            <person name="Steele A.D."/>
            <person name="Gui C."/>
            <person name="Meng S."/>
            <person name="Li G."/>
            <person name="Viehrig K."/>
            <person name="Ye F."/>
            <person name="Su P."/>
            <person name="Kiefer A.F."/>
            <person name="Nichols A."/>
            <person name="Cepeda A.J."/>
            <person name="Yan W."/>
            <person name="Fan B."/>
            <person name="Jiang Y."/>
            <person name="Adhikari A."/>
            <person name="Zheng C.-J."/>
            <person name="Schuster L."/>
            <person name="Cowan T.M."/>
            <person name="Smanski M.J."/>
            <person name="Chevrette M.G."/>
            <person name="De Carvalho L.P.S."/>
            <person name="Shen B."/>
        </authorList>
    </citation>
    <scope>NUCLEOTIDE SEQUENCE [LARGE SCALE GENOMIC DNA]</scope>
    <source>
        <strain evidence="2 3">NPDC004550</strain>
    </source>
</reference>
<comment type="caution">
    <text evidence="2">The sequence shown here is derived from an EMBL/GenBank/DDBJ whole genome shotgun (WGS) entry which is preliminary data.</text>
</comment>
<dbReference type="InterPro" id="IPR036770">
    <property type="entry name" value="Ankyrin_rpt-contain_sf"/>
</dbReference>
<proteinExistence type="predicted"/>
<gene>
    <name evidence="2" type="ORF">ACFYTH_13745</name>
</gene>
<dbReference type="SUPFAM" id="SSF48403">
    <property type="entry name" value="Ankyrin repeat"/>
    <property type="match status" value="1"/>
</dbReference>
<evidence type="ECO:0000313" key="3">
    <source>
        <dbReference type="Proteomes" id="UP001601521"/>
    </source>
</evidence>
<keyword evidence="1" id="KW-0040">ANK repeat</keyword>
<evidence type="ECO:0000256" key="1">
    <source>
        <dbReference type="PROSITE-ProRule" id="PRU00023"/>
    </source>
</evidence>